<dbReference type="SMART" id="SM00192">
    <property type="entry name" value="LDLa"/>
    <property type="match status" value="1"/>
</dbReference>
<reference evidence="7" key="1">
    <citation type="submission" date="2024-02" db="UniProtKB">
        <authorList>
            <consortium name="WormBaseParasite"/>
        </authorList>
    </citation>
    <scope>IDENTIFICATION</scope>
</reference>
<dbReference type="PROSITE" id="PS50068">
    <property type="entry name" value="LDLRA_2"/>
    <property type="match status" value="1"/>
</dbReference>
<dbReference type="Pfam" id="PF01579">
    <property type="entry name" value="DUF19"/>
    <property type="match status" value="2"/>
</dbReference>
<protein>
    <recommendedName>
        <fullName evidence="5">T20D4.11-like domain-containing protein</fullName>
    </recommendedName>
</protein>
<evidence type="ECO:0000259" key="5">
    <source>
        <dbReference type="Pfam" id="PF01579"/>
    </source>
</evidence>
<accession>A0AAF3EA39</accession>
<feature type="compositionally biased region" description="Acidic residues" evidence="3">
    <location>
        <begin position="51"/>
        <end position="68"/>
    </location>
</feature>
<dbReference type="Pfam" id="PF00057">
    <property type="entry name" value="Ldl_recept_a"/>
    <property type="match status" value="1"/>
</dbReference>
<feature type="signal peptide" evidence="4">
    <location>
        <begin position="1"/>
        <end position="17"/>
    </location>
</feature>
<comment type="caution">
    <text evidence="2">Lacks conserved residue(s) required for the propagation of feature annotation.</text>
</comment>
<dbReference type="WBParaSite" id="MBELARI_LOCUS10787">
    <property type="protein sequence ID" value="MBELARI_LOCUS10787"/>
    <property type="gene ID" value="MBELARI_LOCUS10787"/>
</dbReference>
<feature type="compositionally biased region" description="Basic and acidic residues" evidence="3">
    <location>
        <begin position="365"/>
        <end position="374"/>
    </location>
</feature>
<dbReference type="SUPFAM" id="SSF57424">
    <property type="entry name" value="LDL receptor-like module"/>
    <property type="match status" value="1"/>
</dbReference>
<organism evidence="6 7">
    <name type="scientific">Mesorhabditis belari</name>
    <dbReference type="NCBI Taxonomy" id="2138241"/>
    <lineage>
        <taxon>Eukaryota</taxon>
        <taxon>Metazoa</taxon>
        <taxon>Ecdysozoa</taxon>
        <taxon>Nematoda</taxon>
        <taxon>Chromadorea</taxon>
        <taxon>Rhabditida</taxon>
        <taxon>Rhabditina</taxon>
        <taxon>Rhabditomorpha</taxon>
        <taxon>Rhabditoidea</taxon>
        <taxon>Rhabditidae</taxon>
        <taxon>Mesorhabditinae</taxon>
        <taxon>Mesorhabditis</taxon>
    </lineage>
</organism>
<dbReference type="CDD" id="cd00112">
    <property type="entry name" value="LDLa"/>
    <property type="match status" value="1"/>
</dbReference>
<feature type="disulfide bond" evidence="2">
    <location>
        <begin position="40"/>
        <end position="58"/>
    </location>
</feature>
<feature type="compositionally biased region" description="Acidic residues" evidence="3">
    <location>
        <begin position="103"/>
        <end position="117"/>
    </location>
</feature>
<evidence type="ECO:0000313" key="6">
    <source>
        <dbReference type="Proteomes" id="UP000887575"/>
    </source>
</evidence>
<feature type="region of interest" description="Disordered" evidence="3">
    <location>
        <begin position="1554"/>
        <end position="1596"/>
    </location>
</feature>
<feature type="compositionally biased region" description="Low complexity" evidence="3">
    <location>
        <begin position="351"/>
        <end position="364"/>
    </location>
</feature>
<feature type="disulfide bond" evidence="2">
    <location>
        <begin position="33"/>
        <end position="45"/>
    </location>
</feature>
<feature type="compositionally biased region" description="Pro residues" evidence="3">
    <location>
        <begin position="823"/>
        <end position="834"/>
    </location>
</feature>
<feature type="domain" description="T20D4.11-like" evidence="5">
    <location>
        <begin position="862"/>
        <end position="1009"/>
    </location>
</feature>
<dbReference type="PANTHER" id="PTHR37431:SF5">
    <property type="entry name" value="PROTEIN CBG06905"/>
    <property type="match status" value="1"/>
</dbReference>
<proteinExistence type="predicted"/>
<name>A0AAF3EA39_9BILA</name>
<feature type="domain" description="T20D4.11-like" evidence="5">
    <location>
        <begin position="1232"/>
        <end position="1378"/>
    </location>
</feature>
<evidence type="ECO:0000256" key="2">
    <source>
        <dbReference type="PROSITE-ProRule" id="PRU00124"/>
    </source>
</evidence>
<sequence length="1614" mass="176528">MRIFVLLLLLLIGVTLGQKRAASQPTATVQAPCPANTFTCKDGSCIPEDWVGDGEADCDDHSDEEGLEPVDVPPPSSIVPEAKPPKQKPQMESVPVEPVPADEGSDEEEEIEEEAFDEATPSTKAPTAQITGIECPAEHARRYEECGHPIANFIDDLARLNLSNMSLMEDHENLEKFEASCELLREYEICVEGAAPTCHHIPAVTAWKDIEMYVCQLLVPSVKEHTACFQKKRDPKCTVSIPDGSSTLCRVVSSMIQDMGCLEKAEVCEADAREMLVPIQMESEHIAKEIRCPPIPSLHETEMPEEEEKEEEKEEKEQEEEPVTTIAPMTEQLTKQSPTRASTTRIEIKETTPVTTTTTKQPLTTEKEGERSGESETPFESTAFENGDESEEVAEEIVTTENPTTTTMTTVSTTTMTTTEAVEEPEDLNDLAELEATLRREQSQIQNNRQTVVPIVHTTPVTTTVLPTTTKMKKVATGEAAAAMVSMVDAAKAMLSIEEICGNPVSNKAFDRLQKELCKRKEDIQEHQQCFQATIEKAKCAVREPTNACEALEAFNVNLDCAIITMNDECPVEAQDLVVEIQEQINDVTIEMKCFKEEEKQGENETPKGEVEFPLNPTLPKCTDSQENNALACLVELSEINQQMAQFQGQNFLLEIATENSTIVASICGFFEKYEKCLQASVFSETNGNRCSFASPLNTLARIGLQPLCDTRTKPLLARHRDCLLSLAQNPAAMCQSGLGGLGGAVQKMMQGVHSEALLCKSFYVIRDTFECGERKVAEFCDAAAKVDLGKVKQQMSEIGEEEGCPKVAPANLDEIIARPVQRPTPFPIPPPPQRASDIDGAPKARPLAPSSPRPVTPVPTCTPEQQKKFQDCVQPMTVFQPHPLSVIKVPKQIDEACAKFDEFKTCTTGIECHPLWAKGMSAMFEFACGEGMQAYDHVKQCVRKVSQAQNVKECVAIFSRGAPQQACFSANKLLSCAMVPVEQECGVNGTKFIIDYVTKFATAIDPRCKLASQIPIGRVVGVSCSVEEEALVDNCAAPLNDIGQRMEEMFHGGLNQLVKNANMLAPIFAGACNLTDEFRMCAAGPLSGQSPCIVSNCMVKAGEEICAQADPVKAIDDHLSCLFGQVQEPTFAKCVRSTLATVKQFSLSSFRSVLPKFTDCVEDVVKGKCGLVPIKILRSISSPELCPLSGAPIRMQPVFTGPPKPISNEGVQPVQPMAAGIVPARVEPTVCDAEKKTAYDQCVMPFYSKYRMLPIALLNDVDNMDKVCADVAIMDSCSQAVRICATPEQRGLKAMTMQVCASRAAFDQHKICLKNVISKNSSCMSQYLSSPPEEACAAIQAAANCMASQVTSECGRPAMDYTFPAMADYARYVDSKCNIVAPTIELTGCSEQDFVEYLNCDMIIDKFHFSPISIIGDATKWDEFCGVVEKNYTPCIDGLKCKFEPVSSANRRLFDSICNKEINLRDQKAHGACLSKVVGSAEGQKCVAPFKALDWTAKNAAANVCKVMNSVMGCSSRMIETECGFEALLHVFALHMDYAITFDNNCVLASPEPLPTTSKAPEPQPEPEPTPTPQPKPEPTQASDSHPRDVRTRSSSSMFASFALLVLLPLLRH</sequence>
<keyword evidence="6" id="KW-1185">Reference proteome</keyword>
<keyword evidence="1 2" id="KW-1015">Disulfide bond</keyword>
<dbReference type="InterPro" id="IPR002172">
    <property type="entry name" value="LDrepeatLR_classA_rpt"/>
</dbReference>
<dbReference type="InterPro" id="IPR036055">
    <property type="entry name" value="LDL_receptor-like_sf"/>
</dbReference>
<dbReference type="InterPro" id="IPR002542">
    <property type="entry name" value="T20D4.11-like_dom"/>
</dbReference>
<feature type="region of interest" description="Disordered" evidence="3">
    <location>
        <begin position="296"/>
        <end position="391"/>
    </location>
</feature>
<dbReference type="Gene3D" id="4.10.400.10">
    <property type="entry name" value="Low-density Lipoprotein Receptor"/>
    <property type="match status" value="1"/>
</dbReference>
<feature type="region of interest" description="Disordered" evidence="3">
    <location>
        <begin position="823"/>
        <end position="862"/>
    </location>
</feature>
<evidence type="ECO:0000256" key="4">
    <source>
        <dbReference type="SAM" id="SignalP"/>
    </source>
</evidence>
<evidence type="ECO:0000256" key="3">
    <source>
        <dbReference type="SAM" id="MobiDB-lite"/>
    </source>
</evidence>
<evidence type="ECO:0000256" key="1">
    <source>
        <dbReference type="ARBA" id="ARBA00023157"/>
    </source>
</evidence>
<feature type="compositionally biased region" description="Pro residues" evidence="3">
    <location>
        <begin position="1563"/>
        <end position="1579"/>
    </location>
</feature>
<feature type="chain" id="PRO_5041915374" description="T20D4.11-like domain-containing protein" evidence="4">
    <location>
        <begin position="18"/>
        <end position="1614"/>
    </location>
</feature>
<dbReference type="Proteomes" id="UP000887575">
    <property type="component" value="Unassembled WGS sequence"/>
</dbReference>
<dbReference type="PANTHER" id="PTHR37431">
    <property type="entry name" value="PROTEIN CBG06927"/>
    <property type="match status" value="1"/>
</dbReference>
<feature type="compositionally biased region" description="Acidic residues" evidence="3">
    <location>
        <begin position="303"/>
        <end position="322"/>
    </location>
</feature>
<feature type="compositionally biased region" description="Polar residues" evidence="3">
    <location>
        <begin position="331"/>
        <end position="345"/>
    </location>
</feature>
<keyword evidence="4" id="KW-0732">Signal</keyword>
<evidence type="ECO:0000313" key="7">
    <source>
        <dbReference type="WBParaSite" id="MBELARI_LOCUS10787"/>
    </source>
</evidence>
<feature type="region of interest" description="Disordered" evidence="3">
    <location>
        <begin position="51"/>
        <end position="127"/>
    </location>
</feature>